<protein>
    <submittedName>
        <fullName evidence="1">Uncharacterized protein</fullName>
    </submittedName>
</protein>
<proteinExistence type="predicted"/>
<dbReference type="AlphaFoldDB" id="A0A5N6DIY4"/>
<accession>A0A5N6DIY4</accession>
<sequence>MASPDFGDRKPENCYFLCPEAQTGSLGLRGNLRVEEDLQSYTWGLAAHALLTEIAKRSWKWPELITVPIRVLLRRIEEWYFEQTDSARTRLQGRRITKWQHRPELLATVIHFVEDMVGYHRWLYLNNNF</sequence>
<evidence type="ECO:0000313" key="2">
    <source>
        <dbReference type="Proteomes" id="UP000326532"/>
    </source>
</evidence>
<organism evidence="1 2">
    <name type="scientific">Aspergillus parasiticus</name>
    <dbReference type="NCBI Taxonomy" id="5067"/>
    <lineage>
        <taxon>Eukaryota</taxon>
        <taxon>Fungi</taxon>
        <taxon>Dikarya</taxon>
        <taxon>Ascomycota</taxon>
        <taxon>Pezizomycotina</taxon>
        <taxon>Eurotiomycetes</taxon>
        <taxon>Eurotiomycetidae</taxon>
        <taxon>Eurotiales</taxon>
        <taxon>Aspergillaceae</taxon>
        <taxon>Aspergillus</taxon>
        <taxon>Aspergillus subgen. Circumdati</taxon>
    </lineage>
</organism>
<dbReference type="Proteomes" id="UP000326532">
    <property type="component" value="Unassembled WGS sequence"/>
</dbReference>
<dbReference type="EMBL" id="ML734974">
    <property type="protein sequence ID" value="KAB8205054.1"/>
    <property type="molecule type" value="Genomic_DNA"/>
</dbReference>
<name>A0A5N6DIY4_ASPPA</name>
<dbReference type="VEuPathDB" id="FungiDB:BDV34DRAFT_105856"/>
<keyword evidence="2" id="KW-1185">Reference proteome</keyword>
<evidence type="ECO:0000313" key="1">
    <source>
        <dbReference type="EMBL" id="KAB8205054.1"/>
    </source>
</evidence>
<reference evidence="1 2" key="1">
    <citation type="submission" date="2019-04" db="EMBL/GenBank/DDBJ databases">
        <title>Fungal friends and foes A comparative genomics study of 23 Aspergillus species from section Flavi.</title>
        <authorList>
            <consortium name="DOE Joint Genome Institute"/>
            <person name="Kjaerbolling I."/>
            <person name="Vesth T.C."/>
            <person name="Frisvad J.C."/>
            <person name="Nybo J.L."/>
            <person name="Theobald S."/>
            <person name="Kildgaard S."/>
            <person name="Petersen T.I."/>
            <person name="Kuo A."/>
            <person name="Sato A."/>
            <person name="Lyhne E.K."/>
            <person name="Kogle M.E."/>
            <person name="Wiebenga A."/>
            <person name="Kun R.S."/>
            <person name="Lubbers R.J."/>
            <person name="Makela M.R."/>
            <person name="Barry K."/>
            <person name="Chovatia M."/>
            <person name="Clum A."/>
            <person name="Daum C."/>
            <person name="Haridas S."/>
            <person name="He G."/>
            <person name="LaButti K."/>
            <person name="Lipzen A."/>
            <person name="Mondo S."/>
            <person name="Pangilinan J."/>
            <person name="Riley R."/>
            <person name="Salamov A."/>
            <person name="Simmons B.A."/>
            <person name="Magnuson J.K."/>
            <person name="Henrissat B."/>
            <person name="Mortensen U.H."/>
            <person name="Larsen T.O."/>
            <person name="De vries R.P."/>
            <person name="Grigoriev I.V."/>
            <person name="Machida M."/>
            <person name="Baker S.E."/>
            <person name="Andersen M.R."/>
        </authorList>
    </citation>
    <scope>NUCLEOTIDE SEQUENCE [LARGE SCALE GENOMIC DNA]</scope>
    <source>
        <strain evidence="1 2">CBS 117618</strain>
    </source>
</reference>
<gene>
    <name evidence="1" type="ORF">BDV34DRAFT_105856</name>
</gene>